<reference evidence="2 4" key="1">
    <citation type="journal article" date="2017" name="PLoS ONE">
        <title>Development of a real-time PCR for detection of Staphylococcus pseudintermedius using a novel automated comparison of whole-genome sequences.</title>
        <authorList>
            <person name="Verstappen K.M."/>
            <person name="Huijbregts L."/>
            <person name="Spaninks M."/>
            <person name="Wagenaar J.A."/>
            <person name="Fluit A.C."/>
            <person name="Duim B."/>
        </authorList>
    </citation>
    <scope>NUCLEOTIDE SEQUENCE [LARGE SCALE GENOMIC DNA]</scope>
    <source>
        <strain evidence="2 4">15S02591-1</strain>
    </source>
</reference>
<dbReference type="Proteomes" id="UP000217473">
    <property type="component" value="Unassembled WGS sequence"/>
</dbReference>
<protein>
    <recommendedName>
        <fullName evidence="6">Phage protein</fullName>
    </recommendedName>
</protein>
<name>A0AAX0QSK7_9STAP</name>
<evidence type="ECO:0000313" key="4">
    <source>
        <dbReference type="Proteomes" id="UP000217473"/>
    </source>
</evidence>
<dbReference type="AlphaFoldDB" id="A0AAX0QSK7"/>
<sequence length="62" mass="7167">MESVINKSINFILYLNIFIFWLFGTWDSTNENLAGVVWDIFMIIISLVALQLINDKSTREGV</sequence>
<organism evidence="2 4">
    <name type="scientific">Staphylococcus delphini</name>
    <dbReference type="NCBI Taxonomy" id="53344"/>
    <lineage>
        <taxon>Bacteria</taxon>
        <taxon>Bacillati</taxon>
        <taxon>Bacillota</taxon>
        <taxon>Bacilli</taxon>
        <taxon>Bacillales</taxon>
        <taxon>Staphylococcaceae</taxon>
        <taxon>Staphylococcus</taxon>
        <taxon>Staphylococcus intermedius group</taxon>
    </lineage>
</organism>
<comment type="caution">
    <text evidence="2">The sequence shown here is derived from an EMBL/GenBank/DDBJ whole genome shotgun (WGS) entry which is preliminary data.</text>
</comment>
<evidence type="ECO:0000313" key="5">
    <source>
        <dbReference type="Proteomes" id="UP000266198"/>
    </source>
</evidence>
<reference evidence="3 5" key="2">
    <citation type="submission" date="2017-06" db="EMBL/GenBank/DDBJ databases">
        <title>Identification of a new gene, sdsY, involved in staphylococcal internalization in non-professional phagocytic cells (NPPCs).</title>
        <authorList>
            <person name="Maali Y."/>
            <person name="Martins-Simoes P."/>
            <person name="Trouillet-Assant S."/>
            <person name="Laurent F."/>
            <person name="Diot A."/>
            <person name="Verhoeven P."/>
            <person name="Bouvard D."/>
            <person name="Vandenesch F."/>
            <person name="Bes M."/>
        </authorList>
    </citation>
    <scope>NUCLEOTIDE SEQUENCE [LARGE SCALE GENOMIC DNA]</scope>
    <source>
        <strain evidence="3 5">Heidy</strain>
    </source>
</reference>
<keyword evidence="1" id="KW-1133">Transmembrane helix</keyword>
<evidence type="ECO:0000256" key="1">
    <source>
        <dbReference type="SAM" id="Phobius"/>
    </source>
</evidence>
<dbReference type="EMBL" id="NIPK01000002">
    <property type="protein sequence ID" value="RIZ56263.1"/>
    <property type="molecule type" value="Genomic_DNA"/>
</dbReference>
<feature type="transmembrane region" description="Helical" evidence="1">
    <location>
        <begin position="9"/>
        <end position="26"/>
    </location>
</feature>
<evidence type="ECO:0000313" key="2">
    <source>
        <dbReference type="EMBL" id="PCF50105.1"/>
    </source>
</evidence>
<keyword evidence="1" id="KW-0472">Membrane</keyword>
<evidence type="ECO:0008006" key="6">
    <source>
        <dbReference type="Google" id="ProtNLM"/>
    </source>
</evidence>
<dbReference type="EMBL" id="MWUR01000010">
    <property type="protein sequence ID" value="PCF50105.1"/>
    <property type="molecule type" value="Genomic_DNA"/>
</dbReference>
<keyword evidence="1" id="KW-0812">Transmembrane</keyword>
<gene>
    <name evidence="2" type="ORF">B5C07_07815</name>
    <name evidence="3" type="ORF">CDL68_01610</name>
</gene>
<keyword evidence="5" id="KW-1185">Reference proteome</keyword>
<proteinExistence type="predicted"/>
<feature type="transmembrane region" description="Helical" evidence="1">
    <location>
        <begin position="32"/>
        <end position="53"/>
    </location>
</feature>
<dbReference type="Proteomes" id="UP000266198">
    <property type="component" value="Unassembled WGS sequence"/>
</dbReference>
<accession>A0AAX0QSK7</accession>
<evidence type="ECO:0000313" key="3">
    <source>
        <dbReference type="EMBL" id="RIZ56263.1"/>
    </source>
</evidence>